<dbReference type="EnsemblPlants" id="Bra041117.1">
    <property type="protein sequence ID" value="Bra041117.1-P"/>
    <property type="gene ID" value="Bra041117"/>
</dbReference>
<keyword evidence="2" id="KW-1185">Reference proteome</keyword>
<proteinExistence type="predicted"/>
<reference evidence="2" key="2">
    <citation type="journal article" date="2018" name="Hortic Res">
        <title>Improved Brassica rapa reference genome by single-molecule sequencing and chromosome conformation capture technologies.</title>
        <authorList>
            <person name="Zhang L."/>
            <person name="Cai X."/>
            <person name="Wu J."/>
            <person name="Liu M."/>
            <person name="Grob S."/>
            <person name="Cheng F."/>
            <person name="Liang J."/>
            <person name="Cai C."/>
            <person name="Liu Z."/>
            <person name="Liu B."/>
            <person name="Wang F."/>
            <person name="Li S."/>
            <person name="Liu F."/>
            <person name="Li X."/>
            <person name="Cheng L."/>
            <person name="Yang W."/>
            <person name="Li M.H."/>
            <person name="Grossniklaus U."/>
            <person name="Zheng H."/>
            <person name="Wang X."/>
        </authorList>
    </citation>
    <scope>NUCLEOTIDE SEQUENCE [LARGE SCALE GENOMIC DNA]</scope>
    <source>
        <strain evidence="2">cv. Chiifu-401-42</strain>
    </source>
</reference>
<reference evidence="1" key="3">
    <citation type="submission" date="2023-03" db="UniProtKB">
        <authorList>
            <consortium name="EnsemblPlants"/>
        </authorList>
    </citation>
    <scope>IDENTIFICATION</scope>
    <source>
        <strain evidence="1">cv. Chiifu-401-42</strain>
    </source>
</reference>
<dbReference type="InParanoid" id="M4FJ37"/>
<evidence type="ECO:0000313" key="2">
    <source>
        <dbReference type="Proteomes" id="UP000011750"/>
    </source>
</evidence>
<dbReference type="AlphaFoldDB" id="M4FJ37"/>
<protein>
    <submittedName>
        <fullName evidence="1">Uncharacterized protein</fullName>
    </submittedName>
</protein>
<reference evidence="2" key="1">
    <citation type="journal article" date="2011" name="Nat. Genet.">
        <title>The genome of the mesopolyploid crop species Brassica rapa.</title>
        <authorList>
            <consortium name="Brassica rapa Genome Sequencing Project Consortium"/>
            <person name="Wang X."/>
            <person name="Wang H."/>
            <person name="Wang J."/>
            <person name="Sun R."/>
            <person name="Wu J."/>
            <person name="Liu S."/>
            <person name="Bai Y."/>
            <person name="Mun J.H."/>
            <person name="Bancroft I."/>
            <person name="Cheng F."/>
            <person name="Huang S."/>
            <person name="Li X."/>
            <person name="Hua W."/>
            <person name="Wang J."/>
            <person name="Wang X."/>
            <person name="Freeling M."/>
            <person name="Pires J.C."/>
            <person name="Paterson A.H."/>
            <person name="Chalhoub B."/>
            <person name="Wang B."/>
            <person name="Hayward A."/>
            <person name="Sharpe A.G."/>
            <person name="Park B.S."/>
            <person name="Weisshaar B."/>
            <person name="Liu B."/>
            <person name="Li B."/>
            <person name="Liu B."/>
            <person name="Tong C."/>
            <person name="Song C."/>
            <person name="Duran C."/>
            <person name="Peng C."/>
            <person name="Geng C."/>
            <person name="Koh C."/>
            <person name="Lin C."/>
            <person name="Edwards D."/>
            <person name="Mu D."/>
            <person name="Shen D."/>
            <person name="Soumpourou E."/>
            <person name="Li F."/>
            <person name="Fraser F."/>
            <person name="Conant G."/>
            <person name="Lassalle G."/>
            <person name="King G.J."/>
            <person name="Bonnema G."/>
            <person name="Tang H."/>
            <person name="Wang H."/>
            <person name="Belcram H."/>
            <person name="Zhou H."/>
            <person name="Hirakawa H."/>
            <person name="Abe H."/>
            <person name="Guo H."/>
            <person name="Wang H."/>
            <person name="Jin H."/>
            <person name="Parkin I.A."/>
            <person name="Batley J."/>
            <person name="Kim J.S."/>
            <person name="Just J."/>
            <person name="Li J."/>
            <person name="Xu J."/>
            <person name="Deng J."/>
            <person name="Kim J.A."/>
            <person name="Li J."/>
            <person name="Yu J."/>
            <person name="Meng J."/>
            <person name="Wang J."/>
            <person name="Min J."/>
            <person name="Poulain J."/>
            <person name="Wang J."/>
            <person name="Hatakeyama K."/>
            <person name="Wu K."/>
            <person name="Wang L."/>
            <person name="Fang L."/>
            <person name="Trick M."/>
            <person name="Links M.G."/>
            <person name="Zhao M."/>
            <person name="Jin M."/>
            <person name="Ramchiary N."/>
            <person name="Drou N."/>
            <person name="Berkman P.J."/>
            <person name="Cai Q."/>
            <person name="Huang Q."/>
            <person name="Li R."/>
            <person name="Tabata S."/>
            <person name="Cheng S."/>
            <person name="Zhang S."/>
            <person name="Zhang S."/>
            <person name="Huang S."/>
            <person name="Sato S."/>
            <person name="Sun S."/>
            <person name="Kwon S.J."/>
            <person name="Choi S.R."/>
            <person name="Lee T.H."/>
            <person name="Fan W."/>
            <person name="Zhao X."/>
            <person name="Tan X."/>
            <person name="Xu X."/>
            <person name="Wang Y."/>
            <person name="Qiu Y."/>
            <person name="Yin Y."/>
            <person name="Li Y."/>
            <person name="Du Y."/>
            <person name="Liao Y."/>
            <person name="Lim Y."/>
            <person name="Narusaka Y."/>
            <person name="Wang Y."/>
            <person name="Wang Z."/>
            <person name="Li Z."/>
            <person name="Wang Z."/>
            <person name="Xiong Z."/>
            <person name="Zhang Z."/>
        </authorList>
    </citation>
    <scope>NUCLEOTIDE SEQUENCE [LARGE SCALE GENOMIC DNA]</scope>
    <source>
        <strain evidence="2">cv. Chiifu-401-42</strain>
    </source>
</reference>
<dbReference type="Proteomes" id="UP000011750">
    <property type="component" value="Unassembled WGS sequence"/>
</dbReference>
<dbReference type="Gramene" id="Bra041117.1">
    <property type="protein sequence ID" value="Bra041117.1-P"/>
    <property type="gene ID" value="Bra041117"/>
</dbReference>
<organism evidence="1 2">
    <name type="scientific">Brassica campestris</name>
    <name type="common">Field mustard</name>
    <dbReference type="NCBI Taxonomy" id="3711"/>
    <lineage>
        <taxon>Eukaryota</taxon>
        <taxon>Viridiplantae</taxon>
        <taxon>Streptophyta</taxon>
        <taxon>Embryophyta</taxon>
        <taxon>Tracheophyta</taxon>
        <taxon>Spermatophyta</taxon>
        <taxon>Magnoliopsida</taxon>
        <taxon>eudicotyledons</taxon>
        <taxon>Gunneridae</taxon>
        <taxon>Pentapetalae</taxon>
        <taxon>rosids</taxon>
        <taxon>malvids</taxon>
        <taxon>Brassicales</taxon>
        <taxon>Brassicaceae</taxon>
        <taxon>Brassiceae</taxon>
        <taxon>Brassica</taxon>
    </lineage>
</organism>
<sequence length="78" mass="8227">MENDLASDIEISVESDEVGAGEIEIKSDKAIVKPPIEVMVISPDTNQAAGRRYFVGGGCSMLSLASQVDAIDETLAND</sequence>
<name>M4FJ37_BRACM</name>
<dbReference type="HOGENOM" id="CLU_2625464_0_0_1"/>
<accession>M4FJ37</accession>
<evidence type="ECO:0000313" key="1">
    <source>
        <dbReference type="EnsemblPlants" id="Bra041117.1-P"/>
    </source>
</evidence>